<evidence type="ECO:0000313" key="8">
    <source>
        <dbReference type="EMBL" id="AXY73771.1"/>
    </source>
</evidence>
<reference evidence="8 9" key="1">
    <citation type="submission" date="2018-09" db="EMBL/GenBank/DDBJ databases">
        <title>Genome sequencing of strain 6GH32-13.</title>
        <authorList>
            <person name="Weon H.-Y."/>
            <person name="Heo J."/>
            <person name="Kwon S.-W."/>
        </authorList>
    </citation>
    <scope>NUCLEOTIDE SEQUENCE [LARGE SCALE GENOMIC DNA]</scope>
    <source>
        <strain evidence="8 9">5GH32-13</strain>
    </source>
</reference>
<dbReference type="SUPFAM" id="SSF88946">
    <property type="entry name" value="Sigma2 domain of RNA polymerase sigma factors"/>
    <property type="match status" value="1"/>
</dbReference>
<dbReference type="NCBIfam" id="TIGR02937">
    <property type="entry name" value="sigma70-ECF"/>
    <property type="match status" value="1"/>
</dbReference>
<dbReference type="SUPFAM" id="SSF88659">
    <property type="entry name" value="Sigma3 and sigma4 domains of RNA polymerase sigma factors"/>
    <property type="match status" value="1"/>
</dbReference>
<dbReference type="Proteomes" id="UP000263900">
    <property type="component" value="Chromosome"/>
</dbReference>
<keyword evidence="3" id="KW-0731">Sigma factor</keyword>
<keyword evidence="2" id="KW-0805">Transcription regulation</keyword>
<accession>A0A3B7MTE8</accession>
<evidence type="ECO:0000313" key="9">
    <source>
        <dbReference type="Proteomes" id="UP000263900"/>
    </source>
</evidence>
<dbReference type="Gene3D" id="1.10.10.10">
    <property type="entry name" value="Winged helix-like DNA-binding domain superfamily/Winged helix DNA-binding domain"/>
    <property type="match status" value="1"/>
</dbReference>
<dbReference type="GO" id="GO:0016987">
    <property type="term" value="F:sigma factor activity"/>
    <property type="evidence" value="ECO:0007669"/>
    <property type="project" value="UniProtKB-KW"/>
</dbReference>
<comment type="similarity">
    <text evidence="1">Belongs to the sigma-70 factor family. ECF subfamily.</text>
</comment>
<dbReference type="InterPro" id="IPR007627">
    <property type="entry name" value="RNA_pol_sigma70_r2"/>
</dbReference>
<dbReference type="InterPro" id="IPR013324">
    <property type="entry name" value="RNA_pol_sigma_r3/r4-like"/>
</dbReference>
<proteinExistence type="inferred from homology"/>
<dbReference type="Pfam" id="PF04542">
    <property type="entry name" value="Sigma70_r2"/>
    <property type="match status" value="1"/>
</dbReference>
<dbReference type="InterPro" id="IPR014284">
    <property type="entry name" value="RNA_pol_sigma-70_dom"/>
</dbReference>
<organism evidence="8 9">
    <name type="scientific">Paraflavitalea soli</name>
    <dbReference type="NCBI Taxonomy" id="2315862"/>
    <lineage>
        <taxon>Bacteria</taxon>
        <taxon>Pseudomonadati</taxon>
        <taxon>Bacteroidota</taxon>
        <taxon>Chitinophagia</taxon>
        <taxon>Chitinophagales</taxon>
        <taxon>Chitinophagaceae</taxon>
        <taxon>Paraflavitalea</taxon>
    </lineage>
</organism>
<dbReference type="OrthoDB" id="656273at2"/>
<name>A0A3B7MTE8_9BACT</name>
<evidence type="ECO:0000256" key="1">
    <source>
        <dbReference type="ARBA" id="ARBA00010641"/>
    </source>
</evidence>
<dbReference type="EMBL" id="CP032157">
    <property type="protein sequence ID" value="AXY73771.1"/>
    <property type="molecule type" value="Genomic_DNA"/>
</dbReference>
<evidence type="ECO:0000256" key="3">
    <source>
        <dbReference type="ARBA" id="ARBA00023082"/>
    </source>
</evidence>
<evidence type="ECO:0000259" key="6">
    <source>
        <dbReference type="Pfam" id="PF04542"/>
    </source>
</evidence>
<evidence type="ECO:0000256" key="4">
    <source>
        <dbReference type="ARBA" id="ARBA00023163"/>
    </source>
</evidence>
<dbReference type="InterPro" id="IPR013325">
    <property type="entry name" value="RNA_pol_sigma_r2"/>
</dbReference>
<evidence type="ECO:0000256" key="2">
    <source>
        <dbReference type="ARBA" id="ARBA00023015"/>
    </source>
</evidence>
<feature type="domain" description="RNA polymerase sigma-70 region 2" evidence="6">
    <location>
        <begin position="25"/>
        <end position="90"/>
    </location>
</feature>
<dbReference type="InterPro" id="IPR039425">
    <property type="entry name" value="RNA_pol_sigma-70-like"/>
</dbReference>
<dbReference type="GO" id="GO:0003677">
    <property type="term" value="F:DNA binding"/>
    <property type="evidence" value="ECO:0007669"/>
    <property type="project" value="InterPro"/>
</dbReference>
<dbReference type="PANTHER" id="PTHR43133:SF46">
    <property type="entry name" value="RNA POLYMERASE SIGMA-70 FACTOR ECF SUBFAMILY"/>
    <property type="match status" value="1"/>
</dbReference>
<feature type="domain" description="RNA polymerase sigma factor 70 region 4 type 2" evidence="7">
    <location>
        <begin position="124"/>
        <end position="175"/>
    </location>
</feature>
<dbReference type="AlphaFoldDB" id="A0A3B7MTE8"/>
<evidence type="ECO:0000256" key="5">
    <source>
        <dbReference type="SAM" id="MobiDB-lite"/>
    </source>
</evidence>
<keyword evidence="9" id="KW-1185">Reference proteome</keyword>
<gene>
    <name evidence="8" type="ORF">D3H65_07180</name>
</gene>
<dbReference type="GO" id="GO:0006352">
    <property type="term" value="P:DNA-templated transcription initiation"/>
    <property type="evidence" value="ECO:0007669"/>
    <property type="project" value="InterPro"/>
</dbReference>
<sequence length="224" mass="25917">MSKLSTEKELIQRFQQGDAMAFNTIYNRFYSTLRYFSQRLTCQKREAEDIAVETFVKLYRLCGNFENVANIRAFLYVTARNACYDYLSYSHRRPAYEKELHTDFAEQEIYPLKDEIDNTNALKAIFEAIERLPEECGKVFKLAYVQGFKTTDIVRLLAIPEQTVRSHRRRSVKLLRIDLFEQRLPEAALACRSIVRTGAVKPMSMPMTDEEAGGRSIATAGPAW</sequence>
<dbReference type="InterPro" id="IPR036388">
    <property type="entry name" value="WH-like_DNA-bd_sf"/>
</dbReference>
<dbReference type="InterPro" id="IPR013249">
    <property type="entry name" value="RNA_pol_sigma70_r4_t2"/>
</dbReference>
<dbReference type="KEGG" id="pseg:D3H65_07180"/>
<dbReference type="Pfam" id="PF08281">
    <property type="entry name" value="Sigma70_r4_2"/>
    <property type="match status" value="1"/>
</dbReference>
<dbReference type="RefSeq" id="WP_119049606.1">
    <property type="nucleotide sequence ID" value="NZ_CP032157.1"/>
</dbReference>
<dbReference type="PANTHER" id="PTHR43133">
    <property type="entry name" value="RNA POLYMERASE ECF-TYPE SIGMA FACTO"/>
    <property type="match status" value="1"/>
</dbReference>
<protein>
    <submittedName>
        <fullName evidence="8">RNA polymerase sigma factor</fullName>
    </submittedName>
</protein>
<evidence type="ECO:0000259" key="7">
    <source>
        <dbReference type="Pfam" id="PF08281"/>
    </source>
</evidence>
<keyword evidence="4" id="KW-0804">Transcription</keyword>
<dbReference type="Gene3D" id="1.10.1740.10">
    <property type="match status" value="1"/>
</dbReference>
<feature type="region of interest" description="Disordered" evidence="5">
    <location>
        <begin position="205"/>
        <end position="224"/>
    </location>
</feature>